<dbReference type="RefSeq" id="WP_266278870.1">
    <property type="nucleotide sequence ID" value="NZ_JAPKNF010000001.1"/>
</dbReference>
<evidence type="ECO:0000313" key="3">
    <source>
        <dbReference type="Proteomes" id="UP001223743"/>
    </source>
</evidence>
<sequence length="154" mass="16619">MKSYVVLAPPPARKAGVPDALRVLFVKDGFSWPALFFPFLWMVSRRLFLAAAIYIVLSSALVALSDSVGTPAFVALAALRLGLGFLGNDLRRHFLARRGYVEIGSASGKTRDEAEIRFFMNRPADAVEAALPIVRPPAAPGPVLGLFPNPEAAR</sequence>
<keyword evidence="1" id="KW-0812">Transmembrane</keyword>
<keyword evidence="3" id="KW-1185">Reference proteome</keyword>
<dbReference type="Proteomes" id="UP001223743">
    <property type="component" value="Unassembled WGS sequence"/>
</dbReference>
<dbReference type="EMBL" id="JAUSWJ010000001">
    <property type="protein sequence ID" value="MDQ0517008.1"/>
    <property type="molecule type" value="Genomic_DNA"/>
</dbReference>
<organism evidence="2 3">
    <name type="scientific">Kaistia geumhonensis</name>
    <dbReference type="NCBI Taxonomy" id="410839"/>
    <lineage>
        <taxon>Bacteria</taxon>
        <taxon>Pseudomonadati</taxon>
        <taxon>Pseudomonadota</taxon>
        <taxon>Alphaproteobacteria</taxon>
        <taxon>Hyphomicrobiales</taxon>
        <taxon>Kaistiaceae</taxon>
        <taxon>Kaistia</taxon>
    </lineage>
</organism>
<reference evidence="2 3" key="1">
    <citation type="submission" date="2023-07" db="EMBL/GenBank/DDBJ databases">
        <title>Genomic Encyclopedia of Type Strains, Phase IV (KMG-IV): sequencing the most valuable type-strain genomes for metagenomic binning, comparative biology and taxonomic classification.</title>
        <authorList>
            <person name="Goeker M."/>
        </authorList>
    </citation>
    <scope>NUCLEOTIDE SEQUENCE [LARGE SCALE GENOMIC DNA]</scope>
    <source>
        <strain evidence="2 3">B1-1</strain>
    </source>
</reference>
<proteinExistence type="predicted"/>
<feature type="transmembrane region" description="Helical" evidence="1">
    <location>
        <begin position="47"/>
        <end position="64"/>
    </location>
</feature>
<name>A0ABU0M7V7_9HYPH</name>
<comment type="caution">
    <text evidence="2">The sequence shown here is derived from an EMBL/GenBank/DDBJ whole genome shotgun (WGS) entry which is preliminary data.</text>
</comment>
<protein>
    <recommendedName>
        <fullName evidence="4">DUF2628 domain-containing protein</fullName>
    </recommendedName>
</protein>
<dbReference type="Pfam" id="PF10947">
    <property type="entry name" value="DUF2628"/>
    <property type="match status" value="1"/>
</dbReference>
<accession>A0ABU0M7V7</accession>
<evidence type="ECO:0008006" key="4">
    <source>
        <dbReference type="Google" id="ProtNLM"/>
    </source>
</evidence>
<keyword evidence="1" id="KW-1133">Transmembrane helix</keyword>
<feature type="transmembrane region" description="Helical" evidence="1">
    <location>
        <begin position="70"/>
        <end position="88"/>
    </location>
</feature>
<evidence type="ECO:0000313" key="2">
    <source>
        <dbReference type="EMBL" id="MDQ0517008.1"/>
    </source>
</evidence>
<keyword evidence="1" id="KW-0472">Membrane</keyword>
<gene>
    <name evidence="2" type="ORF">QO015_002621</name>
</gene>
<feature type="transmembrane region" description="Helical" evidence="1">
    <location>
        <begin position="20"/>
        <end position="40"/>
    </location>
</feature>
<dbReference type="InterPro" id="IPR024399">
    <property type="entry name" value="DUF2628"/>
</dbReference>
<evidence type="ECO:0000256" key="1">
    <source>
        <dbReference type="SAM" id="Phobius"/>
    </source>
</evidence>